<reference evidence="1" key="1">
    <citation type="submission" date="2021-02" db="EMBL/GenBank/DDBJ databases">
        <title>Neisseriaceae sp. 26B isolated from the cloaca of a Common Toad-headed Turtle (Mesoclemmys nasuta).</title>
        <authorList>
            <person name="Spergser J."/>
            <person name="Busse H.-J."/>
        </authorList>
    </citation>
    <scope>NUCLEOTIDE SEQUENCE</scope>
    <source>
        <strain evidence="1">26B</strain>
    </source>
</reference>
<dbReference type="EMBL" id="CP069798">
    <property type="protein sequence ID" value="QRQ82814.1"/>
    <property type="molecule type" value="Genomic_DNA"/>
</dbReference>
<evidence type="ECO:0000313" key="1">
    <source>
        <dbReference type="EMBL" id="QRQ82814.1"/>
    </source>
</evidence>
<keyword evidence="2" id="KW-1185">Reference proteome</keyword>
<proteinExistence type="predicted"/>
<dbReference type="RefSeq" id="WP_230340104.1">
    <property type="nucleotide sequence ID" value="NZ_CP069798.1"/>
</dbReference>
<evidence type="ECO:0000313" key="2">
    <source>
        <dbReference type="Proteomes" id="UP000653156"/>
    </source>
</evidence>
<accession>A0A892ZMH4</accession>
<sequence>MRWLKKGCRCLLAPFFVLLAYLAAALVLGLIPSHTPIPTPTAAADYPVYLVSNGVHINLVLPLYNDIADWRDRLPESEPGDWVYIGWGSRAFYTQVPTWGDLTVPLAAKALLWDDSVLFVRGGAAPLPGSGQVRKIRLNAAQYRQLNADIRRQFAAATPLPDYPHFYAARGAYQPLQTCNEWVRRRLQPLGVTVPLWSPFDRPLLWHLPREYQS</sequence>
<dbReference type="NCBIfam" id="TIGR02117">
    <property type="entry name" value="chp_urease_rgn"/>
    <property type="match status" value="1"/>
</dbReference>
<dbReference type="Pfam" id="PF09601">
    <property type="entry name" value="DUF2459"/>
    <property type="match status" value="1"/>
</dbReference>
<gene>
    <name evidence="1" type="ORF">JQU52_05375</name>
</gene>
<dbReference type="KEGG" id="ptes:JQU52_05375"/>
<name>A0A892ZMH4_9NEIS</name>
<protein>
    <submittedName>
        <fullName evidence="1">TIGR02117 family protein</fullName>
    </submittedName>
</protein>
<dbReference type="Proteomes" id="UP000653156">
    <property type="component" value="Chromosome"/>
</dbReference>
<organism evidence="1 2">
    <name type="scientific">Paralysiella testudinis</name>
    <dbReference type="NCBI Taxonomy" id="2809020"/>
    <lineage>
        <taxon>Bacteria</taxon>
        <taxon>Pseudomonadati</taxon>
        <taxon>Pseudomonadota</taxon>
        <taxon>Betaproteobacteria</taxon>
        <taxon>Neisseriales</taxon>
        <taxon>Neisseriaceae</taxon>
        <taxon>Paralysiella</taxon>
    </lineage>
</organism>
<dbReference type="InterPro" id="IPR011727">
    <property type="entry name" value="CHP02117"/>
</dbReference>
<dbReference type="AlphaFoldDB" id="A0A892ZMH4"/>